<keyword evidence="5" id="KW-1185">Reference proteome</keyword>
<dbReference type="PROSITE" id="PS50075">
    <property type="entry name" value="CARRIER"/>
    <property type="match status" value="1"/>
</dbReference>
<evidence type="ECO:0000256" key="1">
    <source>
        <dbReference type="ARBA" id="ARBA00022450"/>
    </source>
</evidence>
<gene>
    <name evidence="4" type="ORF">BEK98_44915</name>
</gene>
<evidence type="ECO:0000313" key="4">
    <source>
        <dbReference type="EMBL" id="OXY86115.1"/>
    </source>
</evidence>
<dbReference type="AlphaFoldDB" id="A0A233RRU3"/>
<dbReference type="EMBL" id="MCGQ01000102">
    <property type="protein sequence ID" value="OXY86115.1"/>
    <property type="molecule type" value="Genomic_DNA"/>
</dbReference>
<protein>
    <recommendedName>
        <fullName evidence="3">Carrier domain-containing protein</fullName>
    </recommendedName>
</protein>
<dbReference type="RefSeq" id="WP_094222766.1">
    <property type="nucleotide sequence ID" value="NZ_MCGQ01000102.1"/>
</dbReference>
<reference evidence="4 5" key="1">
    <citation type="submission" date="2016-07" db="EMBL/GenBank/DDBJ databases">
        <title>Draft genome of Streptomyces diastatochromogenes.</title>
        <authorList>
            <person name="Podduturi R."/>
            <person name="Lukassen M.B."/>
            <person name="Clausen N."/>
            <person name="Nielsen J.L."/>
            <person name="Jorgensen N.O."/>
        </authorList>
    </citation>
    <scope>NUCLEOTIDE SEQUENCE [LARGE SCALE GENOMIC DNA]</scope>
    <source>
        <strain evidence="4 5">DSM 40608</strain>
    </source>
</reference>
<dbReference type="Gene3D" id="1.10.1200.10">
    <property type="entry name" value="ACP-like"/>
    <property type="match status" value="1"/>
</dbReference>
<dbReference type="GO" id="GO:0017000">
    <property type="term" value="P:antibiotic biosynthetic process"/>
    <property type="evidence" value="ECO:0007669"/>
    <property type="project" value="UniProtKB-ARBA"/>
</dbReference>
<dbReference type="PROSITE" id="PS00012">
    <property type="entry name" value="PHOSPHOPANTETHEINE"/>
    <property type="match status" value="1"/>
</dbReference>
<comment type="caution">
    <text evidence="4">The sequence shown here is derived from an EMBL/GenBank/DDBJ whole genome shotgun (WGS) entry which is preliminary data.</text>
</comment>
<name>A0A233RRU3_STRDA</name>
<dbReference type="Pfam" id="PF00550">
    <property type="entry name" value="PP-binding"/>
    <property type="match status" value="1"/>
</dbReference>
<feature type="domain" description="Carrier" evidence="3">
    <location>
        <begin position="2"/>
        <end position="77"/>
    </location>
</feature>
<keyword evidence="1" id="KW-0596">Phosphopantetheine</keyword>
<dbReference type="InterPro" id="IPR020806">
    <property type="entry name" value="PKS_PP-bd"/>
</dbReference>
<dbReference type="InterPro" id="IPR036736">
    <property type="entry name" value="ACP-like_sf"/>
</dbReference>
<dbReference type="SUPFAM" id="SSF47336">
    <property type="entry name" value="ACP-like"/>
    <property type="match status" value="1"/>
</dbReference>
<evidence type="ECO:0000256" key="2">
    <source>
        <dbReference type="ARBA" id="ARBA00022553"/>
    </source>
</evidence>
<dbReference type="GO" id="GO:0031177">
    <property type="term" value="F:phosphopantetheine binding"/>
    <property type="evidence" value="ECO:0007669"/>
    <property type="project" value="InterPro"/>
</dbReference>
<sequence>MSDMMDIIRKYLSEKFSVDDSAIRPAASVTELGLDSLALLELIAMLEEDFGISLLEQDDLTPSSTLGQIAAALEARTAVGARS</sequence>
<dbReference type="SMART" id="SM00823">
    <property type="entry name" value="PKS_PP"/>
    <property type="match status" value="1"/>
</dbReference>
<dbReference type="Proteomes" id="UP000215483">
    <property type="component" value="Unassembled WGS sequence"/>
</dbReference>
<dbReference type="InterPro" id="IPR009081">
    <property type="entry name" value="PP-bd_ACP"/>
</dbReference>
<evidence type="ECO:0000313" key="5">
    <source>
        <dbReference type="Proteomes" id="UP000215483"/>
    </source>
</evidence>
<organism evidence="4 5">
    <name type="scientific">Streptomyces diastatochromogenes</name>
    <dbReference type="NCBI Taxonomy" id="42236"/>
    <lineage>
        <taxon>Bacteria</taxon>
        <taxon>Bacillati</taxon>
        <taxon>Actinomycetota</taxon>
        <taxon>Actinomycetes</taxon>
        <taxon>Kitasatosporales</taxon>
        <taxon>Streptomycetaceae</taxon>
        <taxon>Streptomyces</taxon>
    </lineage>
</organism>
<accession>A0A233RRU3</accession>
<dbReference type="InterPro" id="IPR006162">
    <property type="entry name" value="Ppantetheine_attach_site"/>
</dbReference>
<proteinExistence type="predicted"/>
<evidence type="ECO:0000259" key="3">
    <source>
        <dbReference type="PROSITE" id="PS50075"/>
    </source>
</evidence>
<keyword evidence="2" id="KW-0597">Phosphoprotein</keyword>